<reference evidence="2 3" key="1">
    <citation type="submission" date="2018-06" db="EMBL/GenBank/DDBJ databases">
        <authorList>
            <consortium name="Pathogen Informatics"/>
            <person name="Doyle S."/>
        </authorList>
    </citation>
    <scope>NUCLEOTIDE SEQUENCE [LARGE SCALE GENOMIC DNA]</scope>
    <source>
        <strain evidence="2 3">NCTC8580</strain>
    </source>
</reference>
<dbReference type="EMBL" id="UHJC01000001">
    <property type="protein sequence ID" value="SUP86470.1"/>
    <property type="molecule type" value="Genomic_DNA"/>
</dbReference>
<organism evidence="2 3">
    <name type="scientific">Yersinia pseudotuberculosis</name>
    <dbReference type="NCBI Taxonomy" id="633"/>
    <lineage>
        <taxon>Bacteria</taxon>
        <taxon>Pseudomonadati</taxon>
        <taxon>Pseudomonadota</taxon>
        <taxon>Gammaproteobacteria</taxon>
        <taxon>Enterobacterales</taxon>
        <taxon>Yersiniaceae</taxon>
        <taxon>Yersinia</taxon>
    </lineage>
</organism>
<dbReference type="InterPro" id="IPR025166">
    <property type="entry name" value="Integrase_DNA_bind_dom"/>
</dbReference>
<gene>
    <name evidence="2" type="ORF">NCTC8580_04259</name>
</gene>
<proteinExistence type="predicted"/>
<evidence type="ECO:0000259" key="1">
    <source>
        <dbReference type="Pfam" id="PF13356"/>
    </source>
</evidence>
<accession>A0A380QDS3</accession>
<dbReference type="Pfam" id="PF13356">
    <property type="entry name" value="Arm-DNA-bind_3"/>
    <property type="match status" value="1"/>
</dbReference>
<evidence type="ECO:0000313" key="2">
    <source>
        <dbReference type="EMBL" id="SUP86470.1"/>
    </source>
</evidence>
<dbReference type="Proteomes" id="UP000255087">
    <property type="component" value="Unassembled WGS sequence"/>
</dbReference>
<dbReference type="InterPro" id="IPR038488">
    <property type="entry name" value="Integrase_DNA-bd_sf"/>
</dbReference>
<sequence>MAGELNKLTDKKLKNLLGTTRAKYEFFADGAGLSIRVSTTGGISWTYTYRITGGGAKLHRVTLGRYVHFCNDSDGLKEEYIDKFYISDAVSYVSSIFNDDDQVSVEFFNKNPPLEKILPCTFSGFWAIPHQAFGCGQLYEFKPSLFDLWLSANKKMFILFDIDEYISISIDYLYLLKSDFKIISECKSNEELPNYFNEGKKEVQLDGVTKKTSENHPTTERHSKNKFEVVSAAFRFKEENEELFNEKCRHKNGEFNFSAWAREVKSRESRLFEKCRAPVIESKIAEYISLALRHPHPNK</sequence>
<protein>
    <submittedName>
        <fullName evidence="2">Integrase family protein</fullName>
    </submittedName>
</protein>
<name>A0A380QDS3_YERPU</name>
<feature type="domain" description="Integrase DNA-binding" evidence="1">
    <location>
        <begin position="8"/>
        <end position="66"/>
    </location>
</feature>
<dbReference type="Gene3D" id="3.30.160.390">
    <property type="entry name" value="Integrase, DNA-binding domain"/>
    <property type="match status" value="1"/>
</dbReference>
<dbReference type="AlphaFoldDB" id="A0A380QDS3"/>
<evidence type="ECO:0000313" key="3">
    <source>
        <dbReference type="Proteomes" id="UP000255087"/>
    </source>
</evidence>